<comment type="caution">
    <text evidence="2">The sequence shown here is derived from an EMBL/GenBank/DDBJ whole genome shotgun (WGS) entry which is preliminary data.</text>
</comment>
<dbReference type="Proteomes" id="UP001283361">
    <property type="component" value="Unassembled WGS sequence"/>
</dbReference>
<keyword evidence="1" id="KW-0732">Signal</keyword>
<feature type="signal peptide" evidence="1">
    <location>
        <begin position="1"/>
        <end position="28"/>
    </location>
</feature>
<proteinExistence type="predicted"/>
<organism evidence="2 3">
    <name type="scientific">Elysia crispata</name>
    <name type="common">lettuce slug</name>
    <dbReference type="NCBI Taxonomy" id="231223"/>
    <lineage>
        <taxon>Eukaryota</taxon>
        <taxon>Metazoa</taxon>
        <taxon>Spiralia</taxon>
        <taxon>Lophotrochozoa</taxon>
        <taxon>Mollusca</taxon>
        <taxon>Gastropoda</taxon>
        <taxon>Heterobranchia</taxon>
        <taxon>Euthyneura</taxon>
        <taxon>Panpulmonata</taxon>
        <taxon>Sacoglossa</taxon>
        <taxon>Placobranchoidea</taxon>
        <taxon>Plakobranchidae</taxon>
        <taxon>Elysia</taxon>
    </lineage>
</organism>
<name>A0AAE1DML3_9GAST</name>
<reference evidence="2" key="1">
    <citation type="journal article" date="2023" name="G3 (Bethesda)">
        <title>A reference genome for the long-term kleptoplast-retaining sea slug Elysia crispata morphotype clarki.</title>
        <authorList>
            <person name="Eastman K.E."/>
            <person name="Pendleton A.L."/>
            <person name="Shaikh M.A."/>
            <person name="Suttiyut T."/>
            <person name="Ogas R."/>
            <person name="Tomko P."/>
            <person name="Gavelis G."/>
            <person name="Widhalm J.R."/>
            <person name="Wisecaver J.H."/>
        </authorList>
    </citation>
    <scope>NUCLEOTIDE SEQUENCE</scope>
    <source>
        <strain evidence="2">ECLA1</strain>
    </source>
</reference>
<gene>
    <name evidence="2" type="ORF">RRG08_016299</name>
</gene>
<evidence type="ECO:0000313" key="3">
    <source>
        <dbReference type="Proteomes" id="UP001283361"/>
    </source>
</evidence>
<keyword evidence="3" id="KW-1185">Reference proteome</keyword>
<evidence type="ECO:0000313" key="2">
    <source>
        <dbReference type="EMBL" id="KAK3776159.1"/>
    </source>
</evidence>
<protein>
    <submittedName>
        <fullName evidence="2">Uncharacterized protein</fullName>
    </submittedName>
</protein>
<accession>A0AAE1DML3</accession>
<dbReference type="AlphaFoldDB" id="A0AAE1DML3"/>
<feature type="chain" id="PRO_5042255447" evidence="1">
    <location>
        <begin position="29"/>
        <end position="200"/>
    </location>
</feature>
<evidence type="ECO:0000256" key="1">
    <source>
        <dbReference type="SAM" id="SignalP"/>
    </source>
</evidence>
<sequence>MVSASRSPRRNILFLTLLFSVIPDMTNSFNKSECTFPRKYEGYRLESNYYIEDDRFVAVDCDLRMVYQTSILNPSDLYFITDIDARKMYMVNSEMCMWRPLDMVQDYCRVPEQAEFAGEMFLDGRVRYSLVHLQGPFRYEHRQVVTRVTVDQDGAPGCLPYLSLVKKGRTILSGSFFYEVRRGISNPSIFNMNSTSCQEI</sequence>
<dbReference type="EMBL" id="JAWDGP010003244">
    <property type="protein sequence ID" value="KAK3776159.1"/>
    <property type="molecule type" value="Genomic_DNA"/>
</dbReference>